<dbReference type="OrthoDB" id="5974500at2759"/>
<proteinExistence type="predicted"/>
<keyword evidence="4" id="KW-0255">Endonuclease</keyword>
<dbReference type="Proteomes" id="UP000225706">
    <property type="component" value="Unassembled WGS sequence"/>
</dbReference>
<dbReference type="InterPro" id="IPR050951">
    <property type="entry name" value="Retrovirus_Pol_polyprotein"/>
</dbReference>
<dbReference type="SUPFAM" id="SSF56672">
    <property type="entry name" value="DNA/RNA polymerases"/>
    <property type="match status" value="1"/>
</dbReference>
<keyword evidence="6" id="KW-0695">RNA-directed DNA polymerase</keyword>
<dbReference type="InterPro" id="IPR043128">
    <property type="entry name" value="Rev_trsase/Diguanyl_cyclase"/>
</dbReference>
<keyword evidence="1" id="KW-0808">Transferase</keyword>
<keyword evidence="2" id="KW-0548">Nucleotidyltransferase</keyword>
<dbReference type="GO" id="GO:0004519">
    <property type="term" value="F:endonuclease activity"/>
    <property type="evidence" value="ECO:0007669"/>
    <property type="project" value="UniProtKB-KW"/>
</dbReference>
<organism evidence="8 9">
    <name type="scientific">Stylophora pistillata</name>
    <name type="common">Smooth cauliflower coral</name>
    <dbReference type="NCBI Taxonomy" id="50429"/>
    <lineage>
        <taxon>Eukaryota</taxon>
        <taxon>Metazoa</taxon>
        <taxon>Cnidaria</taxon>
        <taxon>Anthozoa</taxon>
        <taxon>Hexacorallia</taxon>
        <taxon>Scleractinia</taxon>
        <taxon>Astrocoeniina</taxon>
        <taxon>Pocilloporidae</taxon>
        <taxon>Stylophora</taxon>
    </lineage>
</organism>
<keyword evidence="3" id="KW-0540">Nuclease</keyword>
<evidence type="ECO:0000256" key="6">
    <source>
        <dbReference type="ARBA" id="ARBA00022918"/>
    </source>
</evidence>
<keyword evidence="5" id="KW-0378">Hydrolase</keyword>
<evidence type="ECO:0000256" key="5">
    <source>
        <dbReference type="ARBA" id="ARBA00022801"/>
    </source>
</evidence>
<dbReference type="Gene3D" id="3.10.20.370">
    <property type="match status" value="1"/>
</dbReference>
<evidence type="ECO:0000313" key="8">
    <source>
        <dbReference type="EMBL" id="PFX14758.1"/>
    </source>
</evidence>
<reference evidence="9" key="1">
    <citation type="journal article" date="2017" name="bioRxiv">
        <title>Comparative analysis of the genomes of Stylophora pistillata and Acropora digitifera provides evidence for extensive differences between species of corals.</title>
        <authorList>
            <person name="Voolstra C.R."/>
            <person name="Li Y."/>
            <person name="Liew Y.J."/>
            <person name="Baumgarten S."/>
            <person name="Zoccola D."/>
            <person name="Flot J.-F."/>
            <person name="Tambutte S."/>
            <person name="Allemand D."/>
            <person name="Aranda M."/>
        </authorList>
    </citation>
    <scope>NUCLEOTIDE SEQUENCE [LARGE SCALE GENOMIC DNA]</scope>
</reference>
<dbReference type="GO" id="GO:0003964">
    <property type="term" value="F:RNA-directed DNA polymerase activity"/>
    <property type="evidence" value="ECO:0007669"/>
    <property type="project" value="UniProtKB-KW"/>
</dbReference>
<dbReference type="AlphaFoldDB" id="A0A2B4REF1"/>
<feature type="domain" description="Reverse transcriptase RNase H-like" evidence="7">
    <location>
        <begin position="361"/>
        <end position="462"/>
    </location>
</feature>
<gene>
    <name evidence="8" type="primary">pol</name>
    <name evidence="8" type="ORF">AWC38_SpisGene21064</name>
</gene>
<evidence type="ECO:0000256" key="1">
    <source>
        <dbReference type="ARBA" id="ARBA00022679"/>
    </source>
</evidence>
<name>A0A2B4REF1_STYPI</name>
<comment type="caution">
    <text evidence="8">The sequence shown here is derived from an EMBL/GenBank/DDBJ whole genome shotgun (WGS) entry which is preliminary data.</text>
</comment>
<dbReference type="Pfam" id="PF17917">
    <property type="entry name" value="RT_RNaseH"/>
    <property type="match status" value="1"/>
</dbReference>
<dbReference type="InterPro" id="IPR043502">
    <property type="entry name" value="DNA/RNA_pol_sf"/>
</dbReference>
<evidence type="ECO:0000313" key="9">
    <source>
        <dbReference type="Proteomes" id="UP000225706"/>
    </source>
</evidence>
<dbReference type="CDD" id="cd09274">
    <property type="entry name" value="RNase_HI_RT_Ty3"/>
    <property type="match status" value="1"/>
</dbReference>
<dbReference type="GO" id="GO:0016787">
    <property type="term" value="F:hydrolase activity"/>
    <property type="evidence" value="ECO:0007669"/>
    <property type="project" value="UniProtKB-KW"/>
</dbReference>
<dbReference type="Gene3D" id="3.10.10.10">
    <property type="entry name" value="HIV Type 1 Reverse Transcriptase, subunit A, domain 1"/>
    <property type="match status" value="1"/>
</dbReference>
<dbReference type="InterPro" id="IPR041373">
    <property type="entry name" value="RT_RNaseH"/>
</dbReference>
<dbReference type="PANTHER" id="PTHR37984">
    <property type="entry name" value="PROTEIN CBG26694"/>
    <property type="match status" value="1"/>
</dbReference>
<evidence type="ECO:0000256" key="2">
    <source>
        <dbReference type="ARBA" id="ARBA00022695"/>
    </source>
</evidence>
<dbReference type="EMBL" id="LSMT01000736">
    <property type="protein sequence ID" value="PFX14758.1"/>
    <property type="molecule type" value="Genomic_DNA"/>
</dbReference>
<dbReference type="FunFam" id="3.10.20.370:FF:000001">
    <property type="entry name" value="Retrovirus-related Pol polyprotein from transposon 17.6-like protein"/>
    <property type="match status" value="1"/>
</dbReference>
<dbReference type="STRING" id="50429.A0A2B4REF1"/>
<protein>
    <submittedName>
        <fullName evidence="8">Retrovirus-related Pol polyprotein</fullName>
    </submittedName>
</protein>
<evidence type="ECO:0000259" key="7">
    <source>
        <dbReference type="Pfam" id="PF17917"/>
    </source>
</evidence>
<dbReference type="Gene3D" id="3.30.70.270">
    <property type="match status" value="2"/>
</dbReference>
<dbReference type="PANTHER" id="PTHR37984:SF8">
    <property type="entry name" value="CCHC-TYPE DOMAIN-CONTAINING PROTEIN"/>
    <property type="match status" value="1"/>
</dbReference>
<sequence length="588" mass="66460">MGMAQFHLPPKLDLTDGNLADAFRKWKRQLEVYMEASGTTNKPKQRQTAIILYCAGPQVLEVYDHFQVDEEDDKTIQRKFLKSLDLKKAIEICGAFEITSRNTKEMNASSEAQKIDKLSLGLKTVQEMGLFTINVNNFIAQVTSNGNLLGNLGESELHVDPDIPPRALPCHKLPIALQEDVKQELDRLVDIGILIPVEEPSVWVSQMAVVKKPDGSLRICIDPQPLNEALQREHYRLTTLDDVLPNLNNAKRKLNEALCGLSGVICVADDPLVMGSGNTREEADADHEQNLREVQKRCTERNIKLNDEKSVIKQTQIKFMGHLITNEGVHADKFKVDAILNMPAPTDVQEHYRHPVLAYFDPDKELVLQVDGSKEGLGAALLQDGKPIKYASRALTSAERNWAQIEKESLAVVFGLERFDQYTYGRKVIVQNDHKSLASILKKPLSQAPKRLQALILRLHRYVDFHYIEGNKLFIADTLSRAYLDVPDSHIRVMRVNALKGESDERIKEVKEATAEDENMQTLLGIIKDGWPKHKNDVPSELRPHFDVRDTLSHQDGIILKGERIVILKSLRDIMKKTLHAAHRGYDS</sequence>
<evidence type="ECO:0000256" key="3">
    <source>
        <dbReference type="ARBA" id="ARBA00022722"/>
    </source>
</evidence>
<evidence type="ECO:0000256" key="4">
    <source>
        <dbReference type="ARBA" id="ARBA00022759"/>
    </source>
</evidence>
<accession>A0A2B4REF1</accession>
<keyword evidence="9" id="KW-1185">Reference proteome</keyword>